<dbReference type="PANTHER" id="PTHR48081:SF3">
    <property type="entry name" value="ALPHA_BETA HYDROLASE FOLD-3 DOMAIN-CONTAINING PROTEIN"/>
    <property type="match status" value="1"/>
</dbReference>
<dbReference type="EMBL" id="JARKIF010000003">
    <property type="protein sequence ID" value="KAJ7643797.1"/>
    <property type="molecule type" value="Genomic_DNA"/>
</dbReference>
<dbReference type="InterPro" id="IPR050300">
    <property type="entry name" value="GDXG_lipolytic_enzyme"/>
</dbReference>
<dbReference type="PANTHER" id="PTHR48081">
    <property type="entry name" value="AB HYDROLASE SUPERFAMILY PROTEIN C4A8.06C"/>
    <property type="match status" value="1"/>
</dbReference>
<name>A0AAD7CAB0_9AGAR</name>
<evidence type="ECO:0000313" key="3">
    <source>
        <dbReference type="EMBL" id="KAJ7643797.1"/>
    </source>
</evidence>
<keyword evidence="4" id="KW-1185">Reference proteome</keyword>
<proteinExistence type="predicted"/>
<dbReference type="InterPro" id="IPR013094">
    <property type="entry name" value="AB_hydrolase_3"/>
</dbReference>
<dbReference type="GO" id="GO:0016787">
    <property type="term" value="F:hydrolase activity"/>
    <property type="evidence" value="ECO:0007669"/>
    <property type="project" value="UniProtKB-KW"/>
</dbReference>
<sequence>MNCIDVCYKKVGDVPILCNVYPPDLSVNNSTRRLPAVLYFHGGGLCVGNRVTWFPHWMKARVVAAGIVFISADYRLLTGATVYDIIDDIKDLFAFLGREDTIFETEAGARFGIDTESIAVAGSSGGGKCAYLAALYASPKPKAVLSLYGQGGNYFTPQYLTPKPYLGLNVSDYAEFLHPNHTSLPPLADFVPDKSLRMSLSRLCLQLGTAIDYFTAEHEPSLSERMRSVLSSAGTADPLVLQDAMKEVIPSQHHGVFPQLNITSSWPPTFLYHGATDMLVLPIESRHLKTLLDRAGVPVRLIEVEGKGHAFDYAQDAEVLYGAHFDEITQFLKTALLPE</sequence>
<dbReference type="SUPFAM" id="SSF53474">
    <property type="entry name" value="alpha/beta-Hydrolases"/>
    <property type="match status" value="1"/>
</dbReference>
<evidence type="ECO:0000313" key="4">
    <source>
        <dbReference type="Proteomes" id="UP001221142"/>
    </source>
</evidence>
<reference evidence="3" key="1">
    <citation type="submission" date="2023-03" db="EMBL/GenBank/DDBJ databases">
        <title>Massive genome expansion in bonnet fungi (Mycena s.s.) driven by repeated elements and novel gene families across ecological guilds.</title>
        <authorList>
            <consortium name="Lawrence Berkeley National Laboratory"/>
            <person name="Harder C.B."/>
            <person name="Miyauchi S."/>
            <person name="Viragh M."/>
            <person name="Kuo A."/>
            <person name="Thoen E."/>
            <person name="Andreopoulos B."/>
            <person name="Lu D."/>
            <person name="Skrede I."/>
            <person name="Drula E."/>
            <person name="Henrissat B."/>
            <person name="Morin E."/>
            <person name="Kohler A."/>
            <person name="Barry K."/>
            <person name="LaButti K."/>
            <person name="Morin E."/>
            <person name="Salamov A."/>
            <person name="Lipzen A."/>
            <person name="Mereny Z."/>
            <person name="Hegedus B."/>
            <person name="Baldrian P."/>
            <person name="Stursova M."/>
            <person name="Weitz H."/>
            <person name="Taylor A."/>
            <person name="Grigoriev I.V."/>
            <person name="Nagy L.G."/>
            <person name="Martin F."/>
            <person name="Kauserud H."/>
        </authorList>
    </citation>
    <scope>NUCLEOTIDE SEQUENCE</scope>
    <source>
        <strain evidence="3">9284</strain>
    </source>
</reference>
<evidence type="ECO:0000256" key="1">
    <source>
        <dbReference type="ARBA" id="ARBA00022801"/>
    </source>
</evidence>
<protein>
    <submittedName>
        <fullName evidence="3">Alpha/beta-hydrolase</fullName>
    </submittedName>
</protein>
<keyword evidence="1" id="KW-0378">Hydrolase</keyword>
<evidence type="ECO:0000259" key="2">
    <source>
        <dbReference type="Pfam" id="PF07859"/>
    </source>
</evidence>
<accession>A0AAD7CAB0</accession>
<dbReference type="Gene3D" id="3.40.50.1820">
    <property type="entry name" value="alpha/beta hydrolase"/>
    <property type="match status" value="1"/>
</dbReference>
<feature type="domain" description="Alpha/beta hydrolase fold-3" evidence="2">
    <location>
        <begin position="37"/>
        <end position="149"/>
    </location>
</feature>
<dbReference type="Proteomes" id="UP001221142">
    <property type="component" value="Unassembled WGS sequence"/>
</dbReference>
<comment type="caution">
    <text evidence="3">The sequence shown here is derived from an EMBL/GenBank/DDBJ whole genome shotgun (WGS) entry which is preliminary data.</text>
</comment>
<dbReference type="Pfam" id="PF07859">
    <property type="entry name" value="Abhydrolase_3"/>
    <property type="match status" value="1"/>
</dbReference>
<dbReference type="AlphaFoldDB" id="A0AAD7CAB0"/>
<dbReference type="InterPro" id="IPR029058">
    <property type="entry name" value="AB_hydrolase_fold"/>
</dbReference>
<gene>
    <name evidence="3" type="ORF">FB45DRAFT_987557</name>
</gene>
<organism evidence="3 4">
    <name type="scientific">Roridomyces roridus</name>
    <dbReference type="NCBI Taxonomy" id="1738132"/>
    <lineage>
        <taxon>Eukaryota</taxon>
        <taxon>Fungi</taxon>
        <taxon>Dikarya</taxon>
        <taxon>Basidiomycota</taxon>
        <taxon>Agaricomycotina</taxon>
        <taxon>Agaricomycetes</taxon>
        <taxon>Agaricomycetidae</taxon>
        <taxon>Agaricales</taxon>
        <taxon>Marasmiineae</taxon>
        <taxon>Mycenaceae</taxon>
        <taxon>Roridomyces</taxon>
    </lineage>
</organism>